<gene>
    <name evidence="1" type="ORF">T440DRAFT_142223</name>
</gene>
<proteinExistence type="predicted"/>
<evidence type="ECO:0000313" key="2">
    <source>
        <dbReference type="Proteomes" id="UP000799423"/>
    </source>
</evidence>
<dbReference type="AlphaFoldDB" id="A0A6A7B0X7"/>
<reference evidence="1" key="1">
    <citation type="submission" date="2020-01" db="EMBL/GenBank/DDBJ databases">
        <authorList>
            <consortium name="DOE Joint Genome Institute"/>
            <person name="Haridas S."/>
            <person name="Albert R."/>
            <person name="Binder M."/>
            <person name="Bloem J."/>
            <person name="Labutti K."/>
            <person name="Salamov A."/>
            <person name="Andreopoulos B."/>
            <person name="Baker S.E."/>
            <person name="Barry K."/>
            <person name="Bills G."/>
            <person name="Bluhm B.H."/>
            <person name="Cannon C."/>
            <person name="Castanera R."/>
            <person name="Culley D.E."/>
            <person name="Daum C."/>
            <person name="Ezra D."/>
            <person name="Gonzalez J.B."/>
            <person name="Henrissat B."/>
            <person name="Kuo A."/>
            <person name="Liang C."/>
            <person name="Lipzen A."/>
            <person name="Lutzoni F."/>
            <person name="Magnuson J."/>
            <person name="Mondo S."/>
            <person name="Nolan M."/>
            <person name="Ohm R."/>
            <person name="Pangilinan J."/>
            <person name="Park H.-J."/>
            <person name="Ramirez L."/>
            <person name="Alfaro M."/>
            <person name="Sun H."/>
            <person name="Tritt A."/>
            <person name="Yoshinaga Y."/>
            <person name="Zwiers L.-H."/>
            <person name="Turgeon B.G."/>
            <person name="Goodwin S.B."/>
            <person name="Spatafora J.W."/>
            <person name="Crous P.W."/>
            <person name="Grigoriev I.V."/>
        </authorList>
    </citation>
    <scope>NUCLEOTIDE SEQUENCE</scope>
    <source>
        <strain evidence="1">IPT5</strain>
    </source>
</reference>
<evidence type="ECO:0000313" key="1">
    <source>
        <dbReference type="EMBL" id="KAF2848943.1"/>
    </source>
</evidence>
<name>A0A6A7B0X7_9PLEO</name>
<dbReference type="Proteomes" id="UP000799423">
    <property type="component" value="Unassembled WGS sequence"/>
</dbReference>
<accession>A0A6A7B0X7</accession>
<sequence>MISGEGRSVEYCRHGKYGIRCSARCAGANTTIRSVQQSERFKGSAAAYSTLALAGDRHVVKVMLGNQWCLVKHDAGVVAMKCVWGQRYHVSKDLSLPVSHCKRSKEVTVSIRVVYDKLSDRSQNKMLGWCIGILPSNSSGLFHASSQIHAPHACSINKHALHTSRVDILVNRHPTCPTL</sequence>
<protein>
    <submittedName>
        <fullName evidence="1">Uncharacterized protein</fullName>
    </submittedName>
</protein>
<dbReference type="EMBL" id="MU006314">
    <property type="protein sequence ID" value="KAF2848943.1"/>
    <property type="molecule type" value="Genomic_DNA"/>
</dbReference>
<keyword evidence="2" id="KW-1185">Reference proteome</keyword>
<organism evidence="1 2">
    <name type="scientific">Plenodomus tracheiphilus IPT5</name>
    <dbReference type="NCBI Taxonomy" id="1408161"/>
    <lineage>
        <taxon>Eukaryota</taxon>
        <taxon>Fungi</taxon>
        <taxon>Dikarya</taxon>
        <taxon>Ascomycota</taxon>
        <taxon>Pezizomycotina</taxon>
        <taxon>Dothideomycetes</taxon>
        <taxon>Pleosporomycetidae</taxon>
        <taxon>Pleosporales</taxon>
        <taxon>Pleosporineae</taxon>
        <taxon>Leptosphaeriaceae</taxon>
        <taxon>Plenodomus</taxon>
    </lineage>
</organism>